<keyword evidence="7 13" id="KW-0067">ATP-binding</keyword>
<dbReference type="Pfam" id="PF00664">
    <property type="entry name" value="ABC_membrane"/>
    <property type="match status" value="1"/>
</dbReference>
<comment type="similarity">
    <text evidence="2">Belongs to the ABC transporter superfamily.</text>
</comment>
<evidence type="ECO:0000256" key="6">
    <source>
        <dbReference type="ARBA" id="ARBA00022741"/>
    </source>
</evidence>
<keyword evidence="6" id="KW-0547">Nucleotide-binding</keyword>
<dbReference type="InterPro" id="IPR003593">
    <property type="entry name" value="AAA+_ATPase"/>
</dbReference>
<protein>
    <submittedName>
        <fullName evidence="13">Alpha-hemolysin translocation ATP-binding protein HlyB</fullName>
    </submittedName>
</protein>
<dbReference type="Pfam" id="PF00005">
    <property type="entry name" value="ABC_tran"/>
    <property type="match status" value="1"/>
</dbReference>
<evidence type="ECO:0000256" key="1">
    <source>
        <dbReference type="ARBA" id="ARBA00004651"/>
    </source>
</evidence>
<evidence type="ECO:0000256" key="5">
    <source>
        <dbReference type="ARBA" id="ARBA00022692"/>
    </source>
</evidence>
<dbReference type="PROSITE" id="PS50893">
    <property type="entry name" value="ABC_TRANSPORTER_2"/>
    <property type="match status" value="1"/>
</dbReference>
<comment type="subcellular location">
    <subcellularLocation>
        <location evidence="1">Cell membrane</location>
        <topology evidence="1">Multi-pass membrane protein</topology>
    </subcellularLocation>
</comment>
<feature type="domain" description="ABC transmembrane type-1" evidence="12">
    <location>
        <begin position="33"/>
        <end position="313"/>
    </location>
</feature>
<keyword evidence="4" id="KW-1003">Cell membrane</keyword>
<dbReference type="InterPro" id="IPR011527">
    <property type="entry name" value="ABC1_TM_dom"/>
</dbReference>
<keyword evidence="5 10" id="KW-0812">Transmembrane</keyword>
<dbReference type="InterPro" id="IPR003439">
    <property type="entry name" value="ABC_transporter-like_ATP-bd"/>
</dbReference>
<keyword evidence="3" id="KW-0813">Transport</keyword>
<keyword evidence="9 10" id="KW-0472">Membrane</keyword>
<dbReference type="CDD" id="cd07346">
    <property type="entry name" value="ABC_6TM_exporters"/>
    <property type="match status" value="1"/>
</dbReference>
<dbReference type="PANTHER" id="PTHR43394:SF1">
    <property type="entry name" value="ATP-BINDING CASSETTE SUB-FAMILY B MEMBER 10, MITOCHONDRIAL"/>
    <property type="match status" value="1"/>
</dbReference>
<evidence type="ECO:0000256" key="8">
    <source>
        <dbReference type="ARBA" id="ARBA00022989"/>
    </source>
</evidence>
<feature type="transmembrane region" description="Helical" evidence="10">
    <location>
        <begin position="254"/>
        <end position="278"/>
    </location>
</feature>
<gene>
    <name evidence="13" type="primary">hlyB</name>
    <name evidence="13" type="ORF">NCTC10684_00181</name>
</gene>
<evidence type="ECO:0000256" key="7">
    <source>
        <dbReference type="ARBA" id="ARBA00022840"/>
    </source>
</evidence>
<feature type="transmembrane region" description="Helical" evidence="10">
    <location>
        <begin position="165"/>
        <end position="185"/>
    </location>
</feature>
<name>A0A380WDI0_AMIAI</name>
<dbReference type="InterPro" id="IPR039421">
    <property type="entry name" value="Type_1_exporter"/>
</dbReference>
<dbReference type="GO" id="GO:0005524">
    <property type="term" value="F:ATP binding"/>
    <property type="evidence" value="ECO:0007669"/>
    <property type="project" value="UniProtKB-KW"/>
</dbReference>
<dbReference type="InterPro" id="IPR027417">
    <property type="entry name" value="P-loop_NTPase"/>
</dbReference>
<evidence type="ECO:0000313" key="13">
    <source>
        <dbReference type="EMBL" id="SUU86990.1"/>
    </source>
</evidence>
<dbReference type="InterPro" id="IPR036640">
    <property type="entry name" value="ABC1_TM_sf"/>
</dbReference>
<reference evidence="13 14" key="1">
    <citation type="submission" date="2018-06" db="EMBL/GenBank/DDBJ databases">
        <authorList>
            <consortium name="Pathogen Informatics"/>
            <person name="Doyle S."/>
        </authorList>
    </citation>
    <scope>NUCLEOTIDE SEQUENCE [LARGE SCALE GENOMIC DNA]</scope>
    <source>
        <strain evidence="13 14">NCTC10684</strain>
    </source>
</reference>
<dbReference type="InterPro" id="IPR017871">
    <property type="entry name" value="ABC_transporter-like_CS"/>
</dbReference>
<dbReference type="AlphaFoldDB" id="A0A380WDI0"/>
<feature type="transmembrane region" description="Helical" evidence="10">
    <location>
        <begin position="138"/>
        <end position="159"/>
    </location>
</feature>
<evidence type="ECO:0000256" key="2">
    <source>
        <dbReference type="ARBA" id="ARBA00005417"/>
    </source>
</evidence>
<dbReference type="GO" id="GO:0005886">
    <property type="term" value="C:plasma membrane"/>
    <property type="evidence" value="ECO:0007669"/>
    <property type="project" value="UniProtKB-SubCell"/>
</dbReference>
<dbReference type="OrthoDB" id="9787557at2"/>
<dbReference type="GO" id="GO:0016887">
    <property type="term" value="F:ATP hydrolysis activity"/>
    <property type="evidence" value="ECO:0007669"/>
    <property type="project" value="InterPro"/>
</dbReference>
<evidence type="ECO:0000259" key="11">
    <source>
        <dbReference type="PROSITE" id="PS50893"/>
    </source>
</evidence>
<dbReference type="SUPFAM" id="SSF90123">
    <property type="entry name" value="ABC transporter transmembrane region"/>
    <property type="match status" value="1"/>
</dbReference>
<proteinExistence type="inferred from homology"/>
<keyword evidence="8 10" id="KW-1133">Transmembrane helix</keyword>
<dbReference type="PROSITE" id="PS50929">
    <property type="entry name" value="ABC_TM1F"/>
    <property type="match status" value="1"/>
</dbReference>
<dbReference type="GO" id="GO:0015421">
    <property type="term" value="F:ABC-type oligopeptide transporter activity"/>
    <property type="evidence" value="ECO:0007669"/>
    <property type="project" value="TreeGrafter"/>
</dbReference>
<dbReference type="RefSeq" id="WP_115729553.1">
    <property type="nucleotide sequence ID" value="NZ_BAAAVY010000011.1"/>
</dbReference>
<dbReference type="Gene3D" id="1.20.1560.10">
    <property type="entry name" value="ABC transporter type 1, transmembrane domain"/>
    <property type="match status" value="1"/>
</dbReference>
<feature type="transmembrane region" description="Helical" evidence="10">
    <location>
        <begin position="65"/>
        <end position="82"/>
    </location>
</feature>
<dbReference type="Proteomes" id="UP000254701">
    <property type="component" value="Unassembled WGS sequence"/>
</dbReference>
<dbReference type="SUPFAM" id="SSF52540">
    <property type="entry name" value="P-loop containing nucleoside triphosphate hydrolases"/>
    <property type="match status" value="1"/>
</dbReference>
<dbReference type="EMBL" id="UFSM01000001">
    <property type="protein sequence ID" value="SUU86990.1"/>
    <property type="molecule type" value="Genomic_DNA"/>
</dbReference>
<dbReference type="FunFam" id="3.40.50.300:FF:000854">
    <property type="entry name" value="Multidrug ABC transporter ATP-binding protein"/>
    <property type="match status" value="1"/>
</dbReference>
<evidence type="ECO:0000259" key="12">
    <source>
        <dbReference type="PROSITE" id="PS50929"/>
    </source>
</evidence>
<organism evidence="13 14">
    <name type="scientific">Aminobacter aminovorans</name>
    <name type="common">Chelatobacter heintzii</name>
    <dbReference type="NCBI Taxonomy" id="83263"/>
    <lineage>
        <taxon>Bacteria</taxon>
        <taxon>Pseudomonadati</taxon>
        <taxon>Pseudomonadota</taxon>
        <taxon>Alphaproteobacteria</taxon>
        <taxon>Hyphomicrobiales</taxon>
        <taxon>Phyllobacteriaceae</taxon>
        <taxon>Aminobacter</taxon>
    </lineage>
</organism>
<dbReference type="Gene3D" id="3.40.50.300">
    <property type="entry name" value="P-loop containing nucleotide triphosphate hydrolases"/>
    <property type="match status" value="1"/>
</dbReference>
<feature type="domain" description="ABC transporter" evidence="11">
    <location>
        <begin position="346"/>
        <end position="582"/>
    </location>
</feature>
<evidence type="ECO:0000256" key="4">
    <source>
        <dbReference type="ARBA" id="ARBA00022475"/>
    </source>
</evidence>
<evidence type="ECO:0000313" key="14">
    <source>
        <dbReference type="Proteomes" id="UP000254701"/>
    </source>
</evidence>
<dbReference type="SMART" id="SM00382">
    <property type="entry name" value="AAA"/>
    <property type="match status" value="1"/>
</dbReference>
<accession>A0A380WDI0</accession>
<dbReference type="PANTHER" id="PTHR43394">
    <property type="entry name" value="ATP-DEPENDENT PERMEASE MDL1, MITOCHONDRIAL"/>
    <property type="match status" value="1"/>
</dbReference>
<feature type="transmembrane region" description="Helical" evidence="10">
    <location>
        <begin position="32"/>
        <end position="53"/>
    </location>
</feature>
<evidence type="ECO:0000256" key="3">
    <source>
        <dbReference type="ARBA" id="ARBA00022448"/>
    </source>
</evidence>
<evidence type="ECO:0000256" key="10">
    <source>
        <dbReference type="SAM" id="Phobius"/>
    </source>
</evidence>
<dbReference type="PROSITE" id="PS00211">
    <property type="entry name" value="ABC_TRANSPORTER_1"/>
    <property type="match status" value="1"/>
</dbReference>
<sequence>MKFREKLNALRKIPLGDWRILMRIMGIYRRKFFLAIALSLAGIVLSVTVPILSQKIVDSVMVGKDGWAATQFAAIAIVAAVIRHMTSRWHNSLINDVDARFTARLSRRIYFRLMRIPYESSASAGGSTINLLNESQRVASFMLSAAPNFFLTILGAAVSFAVALYYDYLICLLAFVVALIFAVFARKTNAQLGEASRSSFRLNGALQGATAETVGNIRGIKSNAVERFFIGRWSAKSAQAIKARWRILDLSHSYSFTLGLLSEILTLLVVLVGCWRILRGDLTIGGLLALQLLVTRATMPMLTSAGILIQFHSVSVTVSALAAFLKRQPERAVVAPALRAADFGPITVEDLTFRYPEATAAALNGVSLVLPATGVVAIVGRNGSGKSSLLRVLLGLERDYAGKVAIGGLDVRAYNPRWLRGRIGVVDQETSLFSGTIRENLQASLPRPLRDDEIDKALAFSSADKFTAGLPKGIDTELVQAGQNLSGGQRQRLAISRAVLRDPHIAVFDEPTSALDAESAMALERELLAFGRDRLVIIVTHHLFSARSADMIVVLDDSRIVGTGSHEALTAECPVYQALWRDYVRD</sequence>
<evidence type="ECO:0000256" key="9">
    <source>
        <dbReference type="ARBA" id="ARBA00023136"/>
    </source>
</evidence>